<dbReference type="InterPro" id="IPR002464">
    <property type="entry name" value="DNA/RNA_helicase_DEAH_CS"/>
</dbReference>
<dbReference type="GO" id="GO:0016787">
    <property type="term" value="F:hydrolase activity"/>
    <property type="evidence" value="ECO:0007669"/>
    <property type="project" value="UniProtKB-KW"/>
</dbReference>
<keyword evidence="5" id="KW-0347">Helicase</keyword>
<keyword evidence="2" id="KW-0479">Metal-binding</keyword>
<evidence type="ECO:0000256" key="10">
    <source>
        <dbReference type="ARBA" id="ARBA00034808"/>
    </source>
</evidence>
<feature type="domain" description="Helicase ATP-binding" evidence="13">
    <location>
        <begin position="30"/>
        <end position="199"/>
    </location>
</feature>
<feature type="domain" description="Helicase C-terminal" evidence="14">
    <location>
        <begin position="223"/>
        <end position="371"/>
    </location>
</feature>
<evidence type="ECO:0000313" key="16">
    <source>
        <dbReference type="Proteomes" id="UP000249915"/>
    </source>
</evidence>
<dbReference type="Pfam" id="PF12073">
    <property type="entry name" value="DUF3553"/>
    <property type="match status" value="1"/>
</dbReference>
<dbReference type="GO" id="GO:0043138">
    <property type="term" value="F:3'-5' DNA helicase activity"/>
    <property type="evidence" value="ECO:0007669"/>
    <property type="project" value="UniProtKB-EC"/>
</dbReference>
<comment type="caution">
    <text evidence="15">The sequence shown here is derived from an EMBL/GenBank/DDBJ whole genome shotgun (WGS) entry which is preliminary data.</text>
</comment>
<name>A0A2V4AR02_9PSEU</name>
<dbReference type="SUPFAM" id="SSF52540">
    <property type="entry name" value="P-loop containing nucleoside triphosphate hydrolases"/>
    <property type="match status" value="1"/>
</dbReference>
<dbReference type="PROSITE" id="PS51194">
    <property type="entry name" value="HELICASE_CTER"/>
    <property type="match status" value="1"/>
</dbReference>
<dbReference type="PROSITE" id="PS51192">
    <property type="entry name" value="HELICASE_ATP_BIND_1"/>
    <property type="match status" value="1"/>
</dbReference>
<dbReference type="InterPro" id="IPR021938">
    <property type="entry name" value="DUF3553"/>
</dbReference>
<dbReference type="InterPro" id="IPR004589">
    <property type="entry name" value="DNA_helicase_ATP-dep_RecQ"/>
</dbReference>
<comment type="catalytic activity">
    <reaction evidence="9">
        <text>Couples ATP hydrolysis with the unwinding of duplex DNA by translocating in the 3'-5' direction.</text>
        <dbReference type="EC" id="5.6.2.4"/>
    </reaction>
</comment>
<evidence type="ECO:0000256" key="11">
    <source>
        <dbReference type="ARBA" id="ARBA00044535"/>
    </source>
</evidence>
<keyword evidence="3" id="KW-0547">Nucleotide-binding</keyword>
<sequence length="540" mass="59298">MPRDVGAELRRTARETFGWPELHDDQLTAMTRLVEGRDVLVVMPTGAGKSAIYQVPAMVLDGPTVVVSPLTALQRDQVGQIADSDAPDAVAVNSAQPARASDNAWEAVGDGDAEYLFLAPEQLAKEEVLRSLARLRPSLFVVDEAHCVSAWGHDFRPDYLRLGQAIERLGHPRVLALTATAGGPVRDDIVRHLGLRDPVRVVSGFDRPGLYLAVSAVAAEEDKSAALLDWVREAAMPGLVYTATRKDSERYAGELARHGLRAAAYHAGMKAADRKRVHDDFLADRLDVVAATSAFGMGIDKPNVRFVAHMSVPESLDSYYQQIGRAGRDGARADALLFYRPEDLGLQKFLTARRLDAEGIREVAQTLRDNGEAATPHEVDAEVDQSHRRAMNNLNLLEQSGQVEVTAQGRFSYDGDDPERAAEDAAEVSQRRRQLDHSRIEVLRQYAEARSCRRQFLLGYFGEVLERPCGFCDTCDAGTAGEELPADDAFRPGTAVRHAEWGPGQVVHRAADTVTVLFEQVGYRSLSVPTVRERSLLTEM</sequence>
<dbReference type="CDD" id="cd17920">
    <property type="entry name" value="DEXHc_RecQ"/>
    <property type="match status" value="1"/>
</dbReference>
<protein>
    <recommendedName>
        <fullName evidence="11">ATP-dependent DNA helicase RecQ</fullName>
        <ecNumber evidence="10">5.6.2.4</ecNumber>
    </recommendedName>
    <alternativeName>
        <fullName evidence="12">DNA 3'-5' helicase RecQ</fullName>
    </alternativeName>
</protein>
<dbReference type="GO" id="GO:0043590">
    <property type="term" value="C:bacterial nucleoid"/>
    <property type="evidence" value="ECO:0007669"/>
    <property type="project" value="TreeGrafter"/>
</dbReference>
<evidence type="ECO:0000256" key="9">
    <source>
        <dbReference type="ARBA" id="ARBA00034617"/>
    </source>
</evidence>
<dbReference type="Pfam" id="PF16124">
    <property type="entry name" value="RecQ_Zn_bind"/>
    <property type="match status" value="1"/>
</dbReference>
<gene>
    <name evidence="15" type="ORF">BAY60_21655</name>
</gene>
<comment type="similarity">
    <text evidence="1">Belongs to the helicase family. RecQ subfamily.</text>
</comment>
<dbReference type="InterPro" id="IPR027417">
    <property type="entry name" value="P-loop_NTPase"/>
</dbReference>
<dbReference type="EC" id="5.6.2.4" evidence="10"/>
<reference evidence="15 16" key="1">
    <citation type="submission" date="2016-07" db="EMBL/GenBank/DDBJ databases">
        <title>Draft genome sequence of Prauserella muralis DSM 45305, isolated from a mould-covered wall in an indoor environment.</title>
        <authorList>
            <person name="Ruckert C."/>
            <person name="Albersmeier A."/>
            <person name="Jiang C.-L."/>
            <person name="Jiang Y."/>
            <person name="Kalinowski J."/>
            <person name="Schneider O."/>
            <person name="Winkler A."/>
            <person name="Zotchev S.B."/>
        </authorList>
    </citation>
    <scope>NUCLEOTIDE SEQUENCE [LARGE SCALE GENOMIC DNA]</scope>
    <source>
        <strain evidence="15 16">DSM 45305</strain>
    </source>
</reference>
<dbReference type="GO" id="GO:0009378">
    <property type="term" value="F:four-way junction helicase activity"/>
    <property type="evidence" value="ECO:0007669"/>
    <property type="project" value="TreeGrafter"/>
</dbReference>
<dbReference type="GO" id="GO:0006281">
    <property type="term" value="P:DNA repair"/>
    <property type="evidence" value="ECO:0007669"/>
    <property type="project" value="TreeGrafter"/>
</dbReference>
<dbReference type="GO" id="GO:0005737">
    <property type="term" value="C:cytoplasm"/>
    <property type="evidence" value="ECO:0007669"/>
    <property type="project" value="TreeGrafter"/>
</dbReference>
<evidence type="ECO:0000256" key="12">
    <source>
        <dbReference type="ARBA" id="ARBA00044550"/>
    </source>
</evidence>
<evidence type="ECO:0000256" key="8">
    <source>
        <dbReference type="ARBA" id="ARBA00023235"/>
    </source>
</evidence>
<evidence type="ECO:0000259" key="14">
    <source>
        <dbReference type="PROSITE" id="PS51194"/>
    </source>
</evidence>
<evidence type="ECO:0000256" key="4">
    <source>
        <dbReference type="ARBA" id="ARBA00022801"/>
    </source>
</evidence>
<dbReference type="EMBL" id="MASW01000005">
    <property type="protein sequence ID" value="PXY22938.1"/>
    <property type="molecule type" value="Genomic_DNA"/>
</dbReference>
<dbReference type="InterPro" id="IPR011545">
    <property type="entry name" value="DEAD/DEAH_box_helicase_dom"/>
</dbReference>
<dbReference type="PROSITE" id="PS00690">
    <property type="entry name" value="DEAH_ATP_HELICASE"/>
    <property type="match status" value="1"/>
</dbReference>
<evidence type="ECO:0000256" key="2">
    <source>
        <dbReference type="ARBA" id="ARBA00022723"/>
    </source>
</evidence>
<keyword evidence="7" id="KW-0238">DNA-binding</keyword>
<dbReference type="Proteomes" id="UP000249915">
    <property type="component" value="Unassembled WGS sequence"/>
</dbReference>
<dbReference type="SMART" id="SM00490">
    <property type="entry name" value="HELICc"/>
    <property type="match status" value="1"/>
</dbReference>
<accession>A0A2V4AR02</accession>
<keyword evidence="8" id="KW-0413">Isomerase</keyword>
<dbReference type="NCBIfam" id="TIGR00614">
    <property type="entry name" value="recQ_fam"/>
    <property type="match status" value="1"/>
</dbReference>
<dbReference type="GO" id="GO:0005524">
    <property type="term" value="F:ATP binding"/>
    <property type="evidence" value="ECO:0007669"/>
    <property type="project" value="UniProtKB-KW"/>
</dbReference>
<evidence type="ECO:0000313" key="15">
    <source>
        <dbReference type="EMBL" id="PXY22938.1"/>
    </source>
</evidence>
<dbReference type="AlphaFoldDB" id="A0A2V4AR02"/>
<evidence type="ECO:0000256" key="1">
    <source>
        <dbReference type="ARBA" id="ARBA00005446"/>
    </source>
</evidence>
<dbReference type="GO" id="GO:0006310">
    <property type="term" value="P:DNA recombination"/>
    <property type="evidence" value="ECO:0007669"/>
    <property type="project" value="InterPro"/>
</dbReference>
<keyword evidence="4" id="KW-0378">Hydrolase</keyword>
<evidence type="ECO:0000256" key="6">
    <source>
        <dbReference type="ARBA" id="ARBA00022840"/>
    </source>
</evidence>
<keyword evidence="16" id="KW-1185">Reference proteome</keyword>
<dbReference type="PANTHER" id="PTHR13710:SF105">
    <property type="entry name" value="ATP-DEPENDENT DNA HELICASE Q1"/>
    <property type="match status" value="1"/>
</dbReference>
<dbReference type="Gene3D" id="3.40.50.300">
    <property type="entry name" value="P-loop containing nucleotide triphosphate hydrolases"/>
    <property type="match status" value="2"/>
</dbReference>
<organism evidence="15 16">
    <name type="scientific">Prauserella muralis</name>
    <dbReference type="NCBI Taxonomy" id="588067"/>
    <lineage>
        <taxon>Bacteria</taxon>
        <taxon>Bacillati</taxon>
        <taxon>Actinomycetota</taxon>
        <taxon>Actinomycetes</taxon>
        <taxon>Pseudonocardiales</taxon>
        <taxon>Pseudonocardiaceae</taxon>
        <taxon>Prauserella</taxon>
    </lineage>
</organism>
<evidence type="ECO:0000259" key="13">
    <source>
        <dbReference type="PROSITE" id="PS51192"/>
    </source>
</evidence>
<dbReference type="PANTHER" id="PTHR13710">
    <property type="entry name" value="DNA HELICASE RECQ FAMILY MEMBER"/>
    <property type="match status" value="1"/>
</dbReference>
<dbReference type="InterPro" id="IPR032284">
    <property type="entry name" value="RecQ_Zn-bd"/>
</dbReference>
<dbReference type="GO" id="GO:0003677">
    <property type="term" value="F:DNA binding"/>
    <property type="evidence" value="ECO:0007669"/>
    <property type="project" value="UniProtKB-KW"/>
</dbReference>
<dbReference type="GO" id="GO:0046872">
    <property type="term" value="F:metal ion binding"/>
    <property type="evidence" value="ECO:0007669"/>
    <property type="project" value="UniProtKB-KW"/>
</dbReference>
<evidence type="ECO:0000256" key="5">
    <source>
        <dbReference type="ARBA" id="ARBA00022806"/>
    </source>
</evidence>
<dbReference type="InterPro" id="IPR001650">
    <property type="entry name" value="Helicase_C-like"/>
</dbReference>
<dbReference type="InterPro" id="IPR014001">
    <property type="entry name" value="Helicase_ATP-bd"/>
</dbReference>
<evidence type="ECO:0000256" key="7">
    <source>
        <dbReference type="ARBA" id="ARBA00023125"/>
    </source>
</evidence>
<dbReference type="GO" id="GO:0030894">
    <property type="term" value="C:replisome"/>
    <property type="evidence" value="ECO:0007669"/>
    <property type="project" value="TreeGrafter"/>
</dbReference>
<proteinExistence type="inferred from homology"/>
<dbReference type="Pfam" id="PF00271">
    <property type="entry name" value="Helicase_C"/>
    <property type="match status" value="1"/>
</dbReference>
<keyword evidence="6" id="KW-0067">ATP-binding</keyword>
<evidence type="ECO:0000256" key="3">
    <source>
        <dbReference type="ARBA" id="ARBA00022741"/>
    </source>
</evidence>
<dbReference type="SMART" id="SM00487">
    <property type="entry name" value="DEXDc"/>
    <property type="match status" value="1"/>
</dbReference>
<dbReference type="Pfam" id="PF00270">
    <property type="entry name" value="DEAD"/>
    <property type="match status" value="1"/>
</dbReference>